<dbReference type="EMBL" id="JANPWB010000012">
    <property type="protein sequence ID" value="KAJ1116340.1"/>
    <property type="molecule type" value="Genomic_DNA"/>
</dbReference>
<evidence type="ECO:0000256" key="1">
    <source>
        <dbReference type="SAM" id="MobiDB-lite"/>
    </source>
</evidence>
<name>A0AAV7NJT6_PLEWA</name>
<evidence type="ECO:0000313" key="2">
    <source>
        <dbReference type="EMBL" id="KAJ1116340.1"/>
    </source>
</evidence>
<accession>A0AAV7NJT6</accession>
<reference evidence="2" key="1">
    <citation type="journal article" date="2022" name="bioRxiv">
        <title>Sequencing and chromosome-scale assembly of the giantPleurodeles waltlgenome.</title>
        <authorList>
            <person name="Brown T."/>
            <person name="Elewa A."/>
            <person name="Iarovenko S."/>
            <person name="Subramanian E."/>
            <person name="Araus A.J."/>
            <person name="Petzold A."/>
            <person name="Susuki M."/>
            <person name="Suzuki K.-i.T."/>
            <person name="Hayashi T."/>
            <person name="Toyoda A."/>
            <person name="Oliveira C."/>
            <person name="Osipova E."/>
            <person name="Leigh N.D."/>
            <person name="Simon A."/>
            <person name="Yun M.H."/>
        </authorList>
    </citation>
    <scope>NUCLEOTIDE SEQUENCE</scope>
    <source>
        <strain evidence="2">20211129_DDA</strain>
        <tissue evidence="2">Liver</tissue>
    </source>
</reference>
<dbReference type="AlphaFoldDB" id="A0AAV7NJT6"/>
<feature type="compositionally biased region" description="Basic residues" evidence="1">
    <location>
        <begin position="64"/>
        <end position="73"/>
    </location>
</feature>
<organism evidence="2 3">
    <name type="scientific">Pleurodeles waltl</name>
    <name type="common">Iberian ribbed newt</name>
    <dbReference type="NCBI Taxonomy" id="8319"/>
    <lineage>
        <taxon>Eukaryota</taxon>
        <taxon>Metazoa</taxon>
        <taxon>Chordata</taxon>
        <taxon>Craniata</taxon>
        <taxon>Vertebrata</taxon>
        <taxon>Euteleostomi</taxon>
        <taxon>Amphibia</taxon>
        <taxon>Batrachia</taxon>
        <taxon>Caudata</taxon>
        <taxon>Salamandroidea</taxon>
        <taxon>Salamandridae</taxon>
        <taxon>Pleurodelinae</taxon>
        <taxon>Pleurodeles</taxon>
    </lineage>
</organism>
<comment type="caution">
    <text evidence="2">The sequence shown here is derived from an EMBL/GenBank/DDBJ whole genome shotgun (WGS) entry which is preliminary data.</text>
</comment>
<sequence>MAMTLRPGSSNAGPEEGRKGGVSGTRGARQGGRGEQHPWSAGSIRTERKRRGGVQQRNEVRSGPGRRSKKLRHASGEAWHGQKVLLRLQYVTFTKSFFAFAGLVQSM</sequence>
<feature type="compositionally biased region" description="Gly residues" evidence="1">
    <location>
        <begin position="20"/>
        <end position="33"/>
    </location>
</feature>
<gene>
    <name evidence="2" type="ORF">NDU88_004555</name>
</gene>
<evidence type="ECO:0000313" key="3">
    <source>
        <dbReference type="Proteomes" id="UP001066276"/>
    </source>
</evidence>
<dbReference type="Proteomes" id="UP001066276">
    <property type="component" value="Chromosome 8"/>
</dbReference>
<keyword evidence="3" id="KW-1185">Reference proteome</keyword>
<feature type="region of interest" description="Disordered" evidence="1">
    <location>
        <begin position="1"/>
        <end position="78"/>
    </location>
</feature>
<proteinExistence type="predicted"/>
<protein>
    <submittedName>
        <fullName evidence="2">Uncharacterized protein</fullName>
    </submittedName>
</protein>